<organism evidence="1 2">
    <name type="scientific">Sinomonas halotolerans</name>
    <dbReference type="NCBI Taxonomy" id="1644133"/>
    <lineage>
        <taxon>Bacteria</taxon>
        <taxon>Bacillati</taxon>
        <taxon>Actinomycetota</taxon>
        <taxon>Actinomycetes</taxon>
        <taxon>Micrococcales</taxon>
        <taxon>Micrococcaceae</taxon>
        <taxon>Sinomonas</taxon>
    </lineage>
</organism>
<protein>
    <submittedName>
        <fullName evidence="1">DUF1611 domain-containing protein</fullName>
    </submittedName>
</protein>
<sequence length="365" mass="37013">MTATVHRNTQAASAPLEGERLARAKKAYTTRFAARSIAAAPSGYRLLTGPSTVPAPGDIVLARVESIGQLKRLESPDSRRQFLFEGDEVLLAYGHRYAADNVLAEVPGDLGPCHLVAAGGIAGSVTASHGDLAGPTRLVPQGIVADARGRLTLSRFAPRQVDPAAIGPVAPHVIAVLGTSMNAGKSTSAACLVKGLAASGLRVAAGKATGTGAGGDPWLFADAGASPVLDFTDFGYPSTFRLAAEELGVLAANVVSALAESAPDVIVVEIADGVYQEETRRLLADPVLHSLVDSVIFAAADALGASAGVALLRDAGLPPAAVSGVVTASPLASAEAAGVLDIPVIGTRQLAEPRTAQRFLGRSTA</sequence>
<dbReference type="Proteomes" id="UP001422074">
    <property type="component" value="Unassembled WGS sequence"/>
</dbReference>
<keyword evidence="2" id="KW-1185">Reference proteome</keyword>
<dbReference type="SUPFAM" id="SSF52540">
    <property type="entry name" value="P-loop containing nucleoside triphosphate hydrolases"/>
    <property type="match status" value="1"/>
</dbReference>
<accession>A0ABU9WXQ5</accession>
<reference evidence="1 2" key="1">
    <citation type="submission" date="2024-05" db="EMBL/GenBank/DDBJ databases">
        <title>Sinomonas sp. nov., isolated from a waste landfill.</title>
        <authorList>
            <person name="Zhao Y."/>
        </authorList>
    </citation>
    <scope>NUCLEOTIDE SEQUENCE [LARGE SCALE GENOMIC DNA]</scope>
    <source>
        <strain evidence="1 2">CCTCC AB2014300</strain>
    </source>
</reference>
<dbReference type="Gene3D" id="3.40.50.300">
    <property type="entry name" value="P-loop containing nucleotide triphosphate hydrolases"/>
    <property type="match status" value="1"/>
</dbReference>
<name>A0ABU9WXQ5_9MICC</name>
<gene>
    <name evidence="1" type="ORF">ABCQ75_05380</name>
</gene>
<evidence type="ECO:0000313" key="1">
    <source>
        <dbReference type="EMBL" id="MEN2743969.1"/>
    </source>
</evidence>
<proteinExistence type="predicted"/>
<dbReference type="RefSeq" id="WP_345883635.1">
    <property type="nucleotide sequence ID" value="NZ_JBDFRB010000003.1"/>
</dbReference>
<comment type="caution">
    <text evidence="1">The sequence shown here is derived from an EMBL/GenBank/DDBJ whole genome shotgun (WGS) entry which is preliminary data.</text>
</comment>
<dbReference type="EMBL" id="JBDFRB010000003">
    <property type="protein sequence ID" value="MEN2743969.1"/>
    <property type="molecule type" value="Genomic_DNA"/>
</dbReference>
<dbReference type="InterPro" id="IPR027417">
    <property type="entry name" value="P-loop_NTPase"/>
</dbReference>
<evidence type="ECO:0000313" key="2">
    <source>
        <dbReference type="Proteomes" id="UP001422074"/>
    </source>
</evidence>